<keyword evidence="1" id="KW-0175">Coiled coil</keyword>
<feature type="transmembrane region" description="Helical" evidence="2">
    <location>
        <begin position="133"/>
        <end position="150"/>
    </location>
</feature>
<accession>A0A1X0NNG1</accession>
<protein>
    <recommendedName>
        <fullName evidence="6">Transmembrane protein</fullName>
    </recommendedName>
</protein>
<gene>
    <name evidence="4" type="ORF">TM35_000312290</name>
</gene>
<organism evidence="4 5">
    <name type="scientific">Trypanosoma theileri</name>
    <dbReference type="NCBI Taxonomy" id="67003"/>
    <lineage>
        <taxon>Eukaryota</taxon>
        <taxon>Discoba</taxon>
        <taxon>Euglenozoa</taxon>
        <taxon>Kinetoplastea</taxon>
        <taxon>Metakinetoplastina</taxon>
        <taxon>Trypanosomatida</taxon>
        <taxon>Trypanosomatidae</taxon>
        <taxon>Trypanosoma</taxon>
    </lineage>
</organism>
<feature type="coiled-coil region" evidence="1">
    <location>
        <begin position="171"/>
        <end position="198"/>
    </location>
</feature>
<dbReference type="RefSeq" id="XP_028880109.1">
    <property type="nucleotide sequence ID" value="XM_029028710.1"/>
</dbReference>
<feature type="signal peptide" evidence="3">
    <location>
        <begin position="1"/>
        <end position="16"/>
    </location>
</feature>
<feature type="chain" id="PRO_5012665011" description="Transmembrane protein" evidence="3">
    <location>
        <begin position="17"/>
        <end position="200"/>
    </location>
</feature>
<reference evidence="4 5" key="1">
    <citation type="submission" date="2017-03" db="EMBL/GenBank/DDBJ databases">
        <title>An alternative strategy for trypanosome survival in the mammalian bloodstream revealed through genome and transcriptome analysis of the ubiquitous bovine parasite Trypanosoma (Megatrypanum) theileri.</title>
        <authorList>
            <person name="Kelly S."/>
            <person name="Ivens A."/>
            <person name="Mott A."/>
            <person name="O'Neill E."/>
            <person name="Emms D."/>
            <person name="Macleod O."/>
            <person name="Voorheis P."/>
            <person name="Matthews J."/>
            <person name="Matthews K."/>
            <person name="Carrington M."/>
        </authorList>
    </citation>
    <scope>NUCLEOTIDE SEQUENCE [LARGE SCALE GENOMIC DNA]</scope>
    <source>
        <strain evidence="4">Edinburgh</strain>
    </source>
</reference>
<dbReference type="Proteomes" id="UP000192257">
    <property type="component" value="Unassembled WGS sequence"/>
</dbReference>
<name>A0A1X0NNG1_9TRYP</name>
<keyword evidence="2" id="KW-1133">Transmembrane helix</keyword>
<keyword evidence="2" id="KW-0812">Transmembrane</keyword>
<evidence type="ECO:0000313" key="5">
    <source>
        <dbReference type="Proteomes" id="UP000192257"/>
    </source>
</evidence>
<evidence type="ECO:0000313" key="4">
    <source>
        <dbReference type="EMBL" id="ORC86043.1"/>
    </source>
</evidence>
<evidence type="ECO:0000256" key="3">
    <source>
        <dbReference type="SAM" id="SignalP"/>
    </source>
</evidence>
<keyword evidence="2" id="KW-0472">Membrane</keyword>
<keyword evidence="3" id="KW-0732">Signal</keyword>
<evidence type="ECO:0000256" key="1">
    <source>
        <dbReference type="SAM" id="Coils"/>
    </source>
</evidence>
<dbReference type="GeneID" id="39988490"/>
<evidence type="ECO:0008006" key="6">
    <source>
        <dbReference type="Google" id="ProtNLM"/>
    </source>
</evidence>
<dbReference type="OrthoDB" id="272121at2759"/>
<dbReference type="VEuPathDB" id="TriTrypDB:TM35_000312290"/>
<dbReference type="AlphaFoldDB" id="A0A1X0NNG1"/>
<keyword evidence="5" id="KW-1185">Reference proteome</keyword>
<sequence>MLRFARVSFLVVGAVSVPSSGIQRRGISDEPLHVSPQSAQVLHSLYRRLRKEGETRDMMERALSVHSLEVSIRLGLRLLHYHTMLVNADREAHEVASWRILRRIRIAAVRRYFAWRIFIIRLRLRSTAAISDALVYSLFMITCFMLYQIYRVCRIGVSRAEERYRTMAIPIKQTFDSLELAQQRRLELRREMEEDLVRQR</sequence>
<proteinExistence type="predicted"/>
<evidence type="ECO:0000256" key="2">
    <source>
        <dbReference type="SAM" id="Phobius"/>
    </source>
</evidence>
<dbReference type="EMBL" id="NBCO01000031">
    <property type="protein sequence ID" value="ORC86043.1"/>
    <property type="molecule type" value="Genomic_DNA"/>
</dbReference>
<comment type="caution">
    <text evidence="4">The sequence shown here is derived from an EMBL/GenBank/DDBJ whole genome shotgun (WGS) entry which is preliminary data.</text>
</comment>